<reference evidence="5" key="1">
    <citation type="journal article" date="2019" name="bioRxiv">
        <title>The Genome of the Zebra Mussel, Dreissena polymorpha: A Resource for Invasive Species Research.</title>
        <authorList>
            <person name="McCartney M.A."/>
            <person name="Auch B."/>
            <person name="Kono T."/>
            <person name="Mallez S."/>
            <person name="Zhang Y."/>
            <person name="Obille A."/>
            <person name="Becker A."/>
            <person name="Abrahante J.E."/>
            <person name="Garbe J."/>
            <person name="Badalamenti J.P."/>
            <person name="Herman A."/>
            <person name="Mangelson H."/>
            <person name="Liachko I."/>
            <person name="Sullivan S."/>
            <person name="Sone E.D."/>
            <person name="Koren S."/>
            <person name="Silverstein K.A.T."/>
            <person name="Beckman K.B."/>
            <person name="Gohl D.M."/>
        </authorList>
    </citation>
    <scope>NUCLEOTIDE SEQUENCE</scope>
    <source>
        <strain evidence="5">Duluth1</strain>
        <tissue evidence="5">Whole animal</tissue>
    </source>
</reference>
<accession>A0A9D4LYA0</accession>
<dbReference type="AlphaFoldDB" id="A0A9D4LYA0"/>
<dbReference type="EMBL" id="JAIWYP010000002">
    <property type="protein sequence ID" value="KAH3866134.1"/>
    <property type="molecule type" value="Genomic_DNA"/>
</dbReference>
<dbReference type="InterPro" id="IPR013087">
    <property type="entry name" value="Znf_C2H2_type"/>
</dbReference>
<gene>
    <name evidence="5" type="ORF">DPMN_029188</name>
</gene>
<dbReference type="PANTHER" id="PTHR16516">
    <property type="entry name" value="AGAP007109-PA"/>
    <property type="match status" value="1"/>
</dbReference>
<comment type="subcellular location">
    <subcellularLocation>
        <location evidence="1">Nucleus</location>
    </subcellularLocation>
</comment>
<keyword evidence="3" id="KW-0479">Metal-binding</keyword>
<dbReference type="GO" id="GO:0005634">
    <property type="term" value="C:nucleus"/>
    <property type="evidence" value="ECO:0007669"/>
    <property type="project" value="UniProtKB-SubCell"/>
</dbReference>
<dbReference type="InterPro" id="IPR036236">
    <property type="entry name" value="Znf_C2H2_sf"/>
</dbReference>
<evidence type="ECO:0000259" key="4">
    <source>
        <dbReference type="PROSITE" id="PS50157"/>
    </source>
</evidence>
<proteinExistence type="predicted"/>
<comment type="caution">
    <text evidence="5">The sequence shown here is derived from an EMBL/GenBank/DDBJ whole genome shotgun (WGS) entry which is preliminary data.</text>
</comment>
<evidence type="ECO:0000256" key="2">
    <source>
        <dbReference type="ARBA" id="ARBA00023242"/>
    </source>
</evidence>
<dbReference type="GO" id="GO:0006355">
    <property type="term" value="P:regulation of DNA-templated transcription"/>
    <property type="evidence" value="ECO:0007669"/>
    <property type="project" value="TreeGrafter"/>
</dbReference>
<evidence type="ECO:0000256" key="3">
    <source>
        <dbReference type="PROSITE-ProRule" id="PRU00042"/>
    </source>
</evidence>
<evidence type="ECO:0000313" key="5">
    <source>
        <dbReference type="EMBL" id="KAH3866134.1"/>
    </source>
</evidence>
<protein>
    <recommendedName>
        <fullName evidence="4">C2H2-type domain-containing protein</fullName>
    </recommendedName>
</protein>
<keyword evidence="3" id="KW-0862">Zinc</keyword>
<dbReference type="GO" id="GO:0008270">
    <property type="term" value="F:zinc ion binding"/>
    <property type="evidence" value="ECO:0007669"/>
    <property type="project" value="UniProtKB-KW"/>
</dbReference>
<name>A0A9D4LYA0_DREPO</name>
<keyword evidence="3" id="KW-0863">Zinc-finger</keyword>
<sequence length="71" mass="8335">MNKLRKLQLPSVQMTNPMVEKLLQTTTTPAMLQRPIQQLNLAQNWCAKCNATFRMTSDLVNHMRSHHKRPY</sequence>
<dbReference type="InterPro" id="IPR052296">
    <property type="entry name" value="TR-Histone_Methyltrans"/>
</dbReference>
<feature type="domain" description="C2H2-type" evidence="4">
    <location>
        <begin position="44"/>
        <end position="66"/>
    </location>
</feature>
<dbReference type="SUPFAM" id="SSF57667">
    <property type="entry name" value="beta-beta-alpha zinc fingers"/>
    <property type="match status" value="1"/>
</dbReference>
<evidence type="ECO:0000256" key="1">
    <source>
        <dbReference type="ARBA" id="ARBA00004123"/>
    </source>
</evidence>
<keyword evidence="6" id="KW-1185">Reference proteome</keyword>
<dbReference type="Proteomes" id="UP000828390">
    <property type="component" value="Unassembled WGS sequence"/>
</dbReference>
<dbReference type="Gene3D" id="3.30.160.60">
    <property type="entry name" value="Classic Zinc Finger"/>
    <property type="match status" value="1"/>
</dbReference>
<dbReference type="PROSITE" id="PS50157">
    <property type="entry name" value="ZINC_FINGER_C2H2_2"/>
    <property type="match status" value="1"/>
</dbReference>
<keyword evidence="2" id="KW-0539">Nucleus</keyword>
<organism evidence="5 6">
    <name type="scientific">Dreissena polymorpha</name>
    <name type="common">Zebra mussel</name>
    <name type="synonym">Mytilus polymorpha</name>
    <dbReference type="NCBI Taxonomy" id="45954"/>
    <lineage>
        <taxon>Eukaryota</taxon>
        <taxon>Metazoa</taxon>
        <taxon>Spiralia</taxon>
        <taxon>Lophotrochozoa</taxon>
        <taxon>Mollusca</taxon>
        <taxon>Bivalvia</taxon>
        <taxon>Autobranchia</taxon>
        <taxon>Heteroconchia</taxon>
        <taxon>Euheterodonta</taxon>
        <taxon>Imparidentia</taxon>
        <taxon>Neoheterodontei</taxon>
        <taxon>Myida</taxon>
        <taxon>Dreissenoidea</taxon>
        <taxon>Dreissenidae</taxon>
        <taxon>Dreissena</taxon>
    </lineage>
</organism>
<dbReference type="PANTHER" id="PTHR16516:SF7">
    <property type="entry name" value="PR DOMAIN ZINC FINGER PROTEIN 8"/>
    <property type="match status" value="1"/>
</dbReference>
<evidence type="ECO:0000313" key="6">
    <source>
        <dbReference type="Proteomes" id="UP000828390"/>
    </source>
</evidence>
<reference evidence="5" key="2">
    <citation type="submission" date="2020-11" db="EMBL/GenBank/DDBJ databases">
        <authorList>
            <person name="McCartney M.A."/>
            <person name="Auch B."/>
            <person name="Kono T."/>
            <person name="Mallez S."/>
            <person name="Becker A."/>
            <person name="Gohl D.M."/>
            <person name="Silverstein K.A.T."/>
            <person name="Koren S."/>
            <person name="Bechman K.B."/>
            <person name="Herman A."/>
            <person name="Abrahante J.E."/>
            <person name="Garbe J."/>
        </authorList>
    </citation>
    <scope>NUCLEOTIDE SEQUENCE</scope>
    <source>
        <strain evidence="5">Duluth1</strain>
        <tissue evidence="5">Whole animal</tissue>
    </source>
</reference>